<dbReference type="CDD" id="cd00740">
    <property type="entry name" value="MeTr"/>
    <property type="match status" value="1"/>
</dbReference>
<dbReference type="InterPro" id="IPR050554">
    <property type="entry name" value="Met_Synthase/Corrinoid"/>
</dbReference>
<dbReference type="Gene3D" id="3.40.50.280">
    <property type="entry name" value="Cobalamin-binding domain"/>
    <property type="match status" value="1"/>
</dbReference>
<dbReference type="InterPro" id="IPR037010">
    <property type="entry name" value="VitB12-dep_Met_synth_activ_sf"/>
</dbReference>
<evidence type="ECO:0000313" key="30">
    <source>
        <dbReference type="EMBL" id="TBT85507.1"/>
    </source>
</evidence>
<name>A0A4Q9KEN1_9ACTN</name>
<evidence type="ECO:0000256" key="22">
    <source>
        <dbReference type="PIRSR" id="PIRSR000381-2"/>
    </source>
</evidence>
<dbReference type="InterPro" id="IPR011822">
    <property type="entry name" value="MetH"/>
</dbReference>
<feature type="domain" description="B12-binding" evidence="28">
    <location>
        <begin position="702"/>
        <end position="838"/>
    </location>
</feature>
<dbReference type="Gene3D" id="3.20.20.330">
    <property type="entry name" value="Homocysteine-binding-like domain"/>
    <property type="match status" value="1"/>
</dbReference>
<dbReference type="InterPro" id="IPR006158">
    <property type="entry name" value="Cobalamin-bd"/>
</dbReference>
<feature type="compositionally biased region" description="Basic and acidic residues" evidence="24">
    <location>
        <begin position="841"/>
        <end position="854"/>
    </location>
</feature>
<dbReference type="FunFam" id="1.10.1240.10:FF:000002">
    <property type="entry name" value="Methionine synthase"/>
    <property type="match status" value="1"/>
</dbReference>
<evidence type="ECO:0000256" key="3">
    <source>
        <dbReference type="ARBA" id="ARBA00001956"/>
    </source>
</evidence>
<evidence type="ECO:0000256" key="18">
    <source>
        <dbReference type="ARBA" id="ARBA00025552"/>
    </source>
</evidence>
<evidence type="ECO:0000256" key="2">
    <source>
        <dbReference type="ARBA" id="ARBA00001947"/>
    </source>
</evidence>
<dbReference type="InterPro" id="IPR036589">
    <property type="entry name" value="HCY_dom_sf"/>
</dbReference>
<dbReference type="GO" id="GO:0031419">
    <property type="term" value="F:cobalamin binding"/>
    <property type="evidence" value="ECO:0007669"/>
    <property type="project" value="UniProtKB-UniRule"/>
</dbReference>
<dbReference type="PROSITE" id="PS50974">
    <property type="entry name" value="ADOMET_ACTIVATION"/>
    <property type="match status" value="1"/>
</dbReference>
<dbReference type="Gene3D" id="1.10.1240.10">
    <property type="entry name" value="Methionine synthase domain"/>
    <property type="match status" value="1"/>
</dbReference>
<dbReference type="InterPro" id="IPR000489">
    <property type="entry name" value="Pterin-binding_dom"/>
</dbReference>
<evidence type="ECO:0000256" key="6">
    <source>
        <dbReference type="ARBA" id="ARBA00012032"/>
    </source>
</evidence>
<dbReference type="PANTHER" id="PTHR45833">
    <property type="entry name" value="METHIONINE SYNTHASE"/>
    <property type="match status" value="1"/>
</dbReference>
<comment type="function">
    <text evidence="18 20">Catalyzes the transfer of a methyl group from methyl-cobalamin to homocysteine, yielding enzyme-bound cob(I)alamin and methionine. Subsequently, remethylates the cofactor using methyltetrahydrofolate.</text>
</comment>
<evidence type="ECO:0000259" key="28">
    <source>
        <dbReference type="PROSITE" id="PS51332"/>
    </source>
</evidence>
<evidence type="ECO:0000259" key="29">
    <source>
        <dbReference type="PROSITE" id="PS51337"/>
    </source>
</evidence>
<dbReference type="OrthoDB" id="9803687at2"/>
<feature type="binding site" evidence="22">
    <location>
        <position position="817"/>
    </location>
    <ligand>
        <name>methylcob(III)alamin</name>
        <dbReference type="ChEBI" id="CHEBI:28115"/>
    </ligand>
</feature>
<dbReference type="FunFam" id="3.40.50.280:FF:000004">
    <property type="entry name" value="Methionine synthase"/>
    <property type="match status" value="1"/>
</dbReference>
<evidence type="ECO:0000256" key="1">
    <source>
        <dbReference type="ARBA" id="ARBA00001700"/>
    </source>
</evidence>
<feature type="binding site" evidence="22">
    <location>
        <position position="898"/>
    </location>
    <ligand>
        <name>S-adenosyl-L-methionine</name>
        <dbReference type="ChEBI" id="CHEBI:59789"/>
    </ligand>
</feature>
<feature type="binding site" evidence="22">
    <location>
        <begin position="1137"/>
        <end position="1138"/>
    </location>
    <ligand>
        <name>S-adenosyl-L-methionine</name>
        <dbReference type="ChEBI" id="CHEBI:59789"/>
    </ligand>
</feature>
<comment type="similarity">
    <text evidence="5">Belongs to the vitamin-B12 dependent methionine synthase family.</text>
</comment>
<dbReference type="Gene3D" id="3.10.196.10">
    <property type="entry name" value="Vitamin B12-dependent methionine synthase, activation domain"/>
    <property type="match status" value="1"/>
</dbReference>
<feature type="domain" description="Pterin-binding" evidence="26">
    <location>
        <begin position="317"/>
        <end position="580"/>
    </location>
</feature>
<dbReference type="PROSITE" id="PS51337">
    <property type="entry name" value="B12_BINDING_NTER"/>
    <property type="match status" value="1"/>
</dbReference>
<dbReference type="Pfam" id="PF02965">
    <property type="entry name" value="Met_synt_B12"/>
    <property type="match status" value="1"/>
</dbReference>
<evidence type="ECO:0000256" key="8">
    <source>
        <dbReference type="ARBA" id="ARBA00022603"/>
    </source>
</evidence>
<dbReference type="InterPro" id="IPR036594">
    <property type="entry name" value="Meth_synthase_dom"/>
</dbReference>
<organism evidence="30 31">
    <name type="scientific">Propioniciclava sinopodophylli</name>
    <dbReference type="NCBI Taxonomy" id="1837344"/>
    <lineage>
        <taxon>Bacteria</taxon>
        <taxon>Bacillati</taxon>
        <taxon>Actinomycetota</taxon>
        <taxon>Actinomycetes</taxon>
        <taxon>Propionibacteriales</taxon>
        <taxon>Propionibacteriaceae</taxon>
        <taxon>Propioniciclava</taxon>
    </lineage>
</organism>
<comment type="cofactor">
    <cofactor evidence="3 20 21">
        <name>methylcob(III)alamin</name>
        <dbReference type="ChEBI" id="CHEBI:28115"/>
    </cofactor>
</comment>
<keyword evidence="17 20" id="KW-0170">Cobalt</keyword>
<dbReference type="GO" id="GO:0008270">
    <property type="term" value="F:zinc ion binding"/>
    <property type="evidence" value="ECO:0007669"/>
    <property type="project" value="UniProtKB-UniRule"/>
</dbReference>
<feature type="region of interest" description="Disordered" evidence="24">
    <location>
        <begin position="841"/>
        <end position="867"/>
    </location>
</feature>
<protein>
    <recommendedName>
        <fullName evidence="7 19">Methionine synthase</fullName>
        <ecNumber evidence="6 19">2.1.1.13</ecNumber>
    </recommendedName>
    <alternativeName>
        <fullName evidence="20">5-methyltetrahydrofolate--homocysteine methyltransferase</fullName>
    </alternativeName>
</protein>
<dbReference type="SUPFAM" id="SSF51717">
    <property type="entry name" value="Dihydropteroate synthetase-like"/>
    <property type="match status" value="1"/>
</dbReference>
<evidence type="ECO:0000259" key="25">
    <source>
        <dbReference type="PROSITE" id="PS50970"/>
    </source>
</evidence>
<dbReference type="RefSeq" id="WP_131167848.1">
    <property type="nucleotide sequence ID" value="NZ_SDMQ01000005.1"/>
</dbReference>
<dbReference type="UniPathway" id="UPA00051">
    <property type="reaction ID" value="UER00081"/>
</dbReference>
<dbReference type="GO" id="GO:0005829">
    <property type="term" value="C:cytosol"/>
    <property type="evidence" value="ECO:0007669"/>
    <property type="project" value="TreeGrafter"/>
</dbReference>
<dbReference type="InterPro" id="IPR036724">
    <property type="entry name" value="Cobalamin-bd_sf"/>
</dbReference>
<dbReference type="SUPFAM" id="SSF47644">
    <property type="entry name" value="Methionine synthase domain"/>
    <property type="match status" value="1"/>
</dbReference>
<comment type="caution">
    <text evidence="30">The sequence shown here is derived from an EMBL/GenBank/DDBJ whole genome shotgun (WGS) entry which is preliminary data.</text>
</comment>
<dbReference type="EC" id="2.1.1.13" evidence="6 19"/>
<evidence type="ECO:0000256" key="21">
    <source>
        <dbReference type="PIRSR" id="PIRSR000381-1"/>
    </source>
</evidence>
<evidence type="ECO:0000256" key="11">
    <source>
        <dbReference type="ARBA" id="ARBA00022679"/>
    </source>
</evidence>
<feature type="binding site" evidence="21 23">
    <location>
        <position position="205"/>
    </location>
    <ligand>
        <name>Zn(2+)</name>
        <dbReference type="ChEBI" id="CHEBI:29105"/>
    </ligand>
</feature>
<dbReference type="Pfam" id="PF02607">
    <property type="entry name" value="B12-binding_2"/>
    <property type="match status" value="1"/>
</dbReference>
<dbReference type="InterPro" id="IPR003759">
    <property type="entry name" value="Cbl-bd_cap"/>
</dbReference>
<keyword evidence="16 20" id="KW-0486">Methionine biosynthesis</keyword>
<feature type="binding site" evidence="22">
    <location>
        <position position="1083"/>
    </location>
    <ligand>
        <name>S-adenosyl-L-methionine</name>
        <dbReference type="ChEBI" id="CHEBI:59789"/>
    </ligand>
</feature>
<dbReference type="GO" id="GO:0032259">
    <property type="term" value="P:methylation"/>
    <property type="evidence" value="ECO:0007669"/>
    <property type="project" value="UniProtKB-KW"/>
</dbReference>
<evidence type="ECO:0000256" key="17">
    <source>
        <dbReference type="ARBA" id="ARBA00023285"/>
    </source>
</evidence>
<feature type="domain" description="AdoMet activation" evidence="27">
    <location>
        <begin position="851"/>
        <end position="1141"/>
    </location>
</feature>
<dbReference type="PANTHER" id="PTHR45833:SF1">
    <property type="entry name" value="METHIONINE SYNTHASE"/>
    <property type="match status" value="1"/>
</dbReference>
<dbReference type="SUPFAM" id="SSF56507">
    <property type="entry name" value="Methionine synthase activation domain-like"/>
    <property type="match status" value="1"/>
</dbReference>
<dbReference type="SUPFAM" id="SSF82282">
    <property type="entry name" value="Homocysteine S-methyltransferase"/>
    <property type="match status" value="1"/>
</dbReference>
<dbReference type="FunFam" id="3.20.20.20:FF:000007">
    <property type="entry name" value="Methionine synthase"/>
    <property type="match status" value="1"/>
</dbReference>
<dbReference type="Pfam" id="PF00809">
    <property type="entry name" value="Pterin_bind"/>
    <property type="match status" value="1"/>
</dbReference>
<keyword evidence="31" id="KW-1185">Reference proteome</keyword>
<evidence type="ECO:0000256" key="5">
    <source>
        <dbReference type="ARBA" id="ARBA00010398"/>
    </source>
</evidence>
<dbReference type="Proteomes" id="UP000292373">
    <property type="component" value="Unassembled WGS sequence"/>
</dbReference>
<evidence type="ECO:0000256" key="12">
    <source>
        <dbReference type="ARBA" id="ARBA00022691"/>
    </source>
</evidence>
<dbReference type="SMART" id="SM01018">
    <property type="entry name" value="B12-binding_2"/>
    <property type="match status" value="1"/>
</dbReference>
<dbReference type="InterPro" id="IPR033706">
    <property type="entry name" value="Met_synthase_B12-bd"/>
</dbReference>
<sequence length="1141" mass="123420">MGTMLQGYDLTVEGDFAGLEGCNEILNVTRPDVVGAIHAAYLDAGADAVETNTFGANLAALGEYDIPERIAELAESGARIARRAADAASTPDRPRWVLGSMGPGTKLPSLGHLPYATIRDGYRTQAAAMIRGGVDAFQVETCQDLLQAKAAIVGAKRAMAEAGVKLPILVNVTVETTGTMLMGSEIGAALTALEPLGVDVIGLNCATGPAEMSEHLRHLSRNAKVGVACMPNAGLPELTADGARYPLGPEEFTATLTQYVTEFGLGLVGGCCGTTPEHIRQLADAVGGRPLAPRQPADVASVSSLYADTPLRQDTSYLSVGERTNANGSKAFREAMLSGNWDECVDIAKGQSREGAHLLDLCADYVGRDGTADMRELASRLNTSVTLPIMLDSTEPEVIEAGLESLGGRCVINSVNYEDGDGPTSRFARVMPIVKEHGAAVVALTIDEEGQARTAEWKVRVAERLITDLTQNWGLATSDIIVDCLTFPIGTGQEETRRDAIETIEAIRQITAKYPDVQTTLGVSNVSFGLNPAARVVLNSVFLSECVDAGLSSAIVHPSKILPMARIPEEQREVALDMVYDRRREGYDPLARFLELFEGVTTADTKAARAEELKALPLGERLQRRIVDADDKGLAQDLDEALATKPALDIVNEDLLAGMKTVGELFGSGQMQLPFVLASAEVMKKSVAHLEPHMEKSDTEGKGTIVLATVKGDVHDIGKNLVDIILTNNGYTVVNLGIKQPVGTIIEAAVAHNADAIGMSGLLVKSTVVMKDNLLELNAKGLIDKPVLLGGAALTRAYVEQDLNNLFEGEVRYARDAFEGLSLMDQVMAVKRGEAEALPAPRERRVQGKTRQEMPEPDAYADTEPSDVARRVDVPTPPFWGSRVVKGIKLADVSTWLDHRATFMGQWGLRGTRGGETYEQLVEREGIPRLRTWLDRIATDGLAEFAVTYGYWPCHAEGNTLIVGAPEDPTRELTRFTFPRQSRDRRLCLADFFRNDQEAAELGPDVISFQLVTMGSRVAEETGRLFAENSYRDYLELHGLSVQLTEALAEMWHARVREDLGLSGAPDGDVDAMIRDQAYRGSRYSFGYPACPDLADRAKLVALLEPERIGVVLSEELQLHPEQSTDALVVHHPEAKYFNAR</sequence>
<gene>
    <name evidence="30" type="primary">metH</name>
    <name evidence="30" type="ORF">ET989_06740</name>
</gene>
<feature type="binding site" evidence="22">
    <location>
        <begin position="712"/>
        <end position="716"/>
    </location>
    <ligand>
        <name>methylcob(III)alamin</name>
        <dbReference type="ChEBI" id="CHEBI:28115"/>
    </ligand>
</feature>
<comment type="pathway">
    <text evidence="4 20">Amino-acid biosynthesis; L-methionine biosynthesis via de novo pathway; L-methionine from L-homocysteine (MetH route): step 1/1.</text>
</comment>
<feature type="binding site" evidence="22">
    <location>
        <position position="760"/>
    </location>
    <ligand>
        <name>methylcob(III)alamin</name>
        <dbReference type="ChEBI" id="CHEBI:28115"/>
    </ligand>
</feature>
<feature type="binding site" evidence="21 23">
    <location>
        <position position="271"/>
    </location>
    <ligand>
        <name>Zn(2+)</name>
        <dbReference type="ChEBI" id="CHEBI:29105"/>
    </ligand>
</feature>
<dbReference type="GO" id="GO:0050667">
    <property type="term" value="P:homocysteine metabolic process"/>
    <property type="evidence" value="ECO:0007669"/>
    <property type="project" value="TreeGrafter"/>
</dbReference>
<reference evidence="30 31" key="1">
    <citation type="submission" date="2019-01" db="EMBL/GenBank/DDBJ databases">
        <title>Lactibacter flavus gen. nov., sp. nov., a novel bacterium of the family Propionibacteriaceae isolated from raw milk and dairy products.</title>
        <authorList>
            <person name="Huptas C."/>
            <person name="Wenning M."/>
            <person name="Breitenwieser F."/>
            <person name="Doll E."/>
            <person name="Von Neubeck M."/>
            <person name="Busse H.-J."/>
            <person name="Scherer S."/>
        </authorList>
    </citation>
    <scope>NUCLEOTIDE SEQUENCE [LARGE SCALE GENOMIC DNA]</scope>
    <source>
        <strain evidence="30 31">KCTC 33808</strain>
    </source>
</reference>
<dbReference type="InterPro" id="IPR004223">
    <property type="entry name" value="VitB12-dep_Met_synth_activ_dom"/>
</dbReference>
<feature type="domain" description="Hcy-binding" evidence="25">
    <location>
        <begin position="1"/>
        <end position="286"/>
    </location>
</feature>
<dbReference type="InterPro" id="IPR003726">
    <property type="entry name" value="HCY_dom"/>
</dbReference>
<dbReference type="FunFam" id="3.20.20.330:FF:000001">
    <property type="entry name" value="Methionine synthase"/>
    <property type="match status" value="1"/>
</dbReference>
<evidence type="ECO:0000313" key="31">
    <source>
        <dbReference type="Proteomes" id="UP000292373"/>
    </source>
</evidence>
<dbReference type="InterPro" id="IPR011005">
    <property type="entry name" value="Dihydropteroate_synth-like_sf"/>
</dbReference>
<keyword evidence="9 20" id="KW-0028">Amino-acid biosynthesis</keyword>
<keyword evidence="13 20" id="KW-0479">Metal-binding</keyword>
<dbReference type="Gene3D" id="3.20.20.20">
    <property type="entry name" value="Dihydropteroate synthase-like"/>
    <property type="match status" value="1"/>
</dbReference>
<dbReference type="Pfam" id="PF02310">
    <property type="entry name" value="B12-binding"/>
    <property type="match status" value="1"/>
</dbReference>
<comment type="catalytic activity">
    <reaction evidence="1 20">
        <text>(6S)-5-methyl-5,6,7,8-tetrahydrofolate + L-homocysteine = (6S)-5,6,7,8-tetrahydrofolate + L-methionine</text>
        <dbReference type="Rhea" id="RHEA:11172"/>
        <dbReference type="ChEBI" id="CHEBI:18608"/>
        <dbReference type="ChEBI" id="CHEBI:57453"/>
        <dbReference type="ChEBI" id="CHEBI:57844"/>
        <dbReference type="ChEBI" id="CHEBI:58199"/>
        <dbReference type="EC" id="2.1.1.13"/>
    </reaction>
</comment>
<comment type="domain">
    <text evidence="20">Modular enzyme with four functionally distinct domains. The isolated Hcy-binding domain catalyzes methyl transfer from free methylcobalamin to homocysteine. The Hcy-binding domain in association with the pterin-binding domain catalyzes the methylation of cob(I)alamin by methyltetrahydrofolate and the methylation of homocysteine. The B12-binding domain binds the cofactor. The AdoMet activation domain binds S-adenosyl-L-methionine. Under aerobic conditions cob(I)alamin can be converted to inactive cob(II)alamin. Reductive methylation by S-adenosyl-L-methionine and flavodoxin regenerates methylcobalamin.</text>
</comment>
<comment type="cofactor">
    <cofactor evidence="2 20 23">
        <name>Zn(2+)</name>
        <dbReference type="ChEBI" id="CHEBI:29105"/>
    </cofactor>
</comment>
<dbReference type="Pfam" id="PF02574">
    <property type="entry name" value="S-methyl_trans"/>
    <property type="match status" value="1"/>
</dbReference>
<accession>A0A4Q9KEN1</accession>
<keyword evidence="14" id="KW-0677">Repeat</keyword>
<dbReference type="CDD" id="cd02069">
    <property type="entry name" value="methionine_synthase_B12_BD"/>
    <property type="match status" value="1"/>
</dbReference>
<proteinExistence type="inferred from homology"/>
<evidence type="ECO:0000259" key="26">
    <source>
        <dbReference type="PROSITE" id="PS50972"/>
    </source>
</evidence>
<feature type="compositionally biased region" description="Acidic residues" evidence="24">
    <location>
        <begin position="855"/>
        <end position="865"/>
    </location>
</feature>
<evidence type="ECO:0000259" key="27">
    <source>
        <dbReference type="PROSITE" id="PS50974"/>
    </source>
</evidence>
<evidence type="ECO:0000256" key="13">
    <source>
        <dbReference type="ARBA" id="ARBA00022723"/>
    </source>
</evidence>
<evidence type="ECO:0000256" key="7">
    <source>
        <dbReference type="ARBA" id="ARBA00013998"/>
    </source>
</evidence>
<evidence type="ECO:0000256" key="10">
    <source>
        <dbReference type="ARBA" id="ARBA00022628"/>
    </source>
</evidence>
<dbReference type="PROSITE" id="PS50970">
    <property type="entry name" value="HCY"/>
    <property type="match status" value="1"/>
</dbReference>
<dbReference type="PROSITE" id="PS50972">
    <property type="entry name" value="PTERIN_BINDING"/>
    <property type="match status" value="1"/>
</dbReference>
<dbReference type="GO" id="GO:0046653">
    <property type="term" value="P:tetrahydrofolate metabolic process"/>
    <property type="evidence" value="ECO:0007669"/>
    <property type="project" value="TreeGrafter"/>
</dbReference>
<keyword evidence="8 20" id="KW-0489">Methyltransferase</keyword>
<keyword evidence="11 20" id="KW-0808">Transferase</keyword>
<feature type="domain" description="B12-binding N-terminal" evidence="29">
    <location>
        <begin position="609"/>
        <end position="702"/>
    </location>
</feature>
<dbReference type="PIRSF" id="PIRSF000381">
    <property type="entry name" value="MetH"/>
    <property type="match status" value="1"/>
</dbReference>
<dbReference type="GO" id="GO:0008705">
    <property type="term" value="F:methionine synthase activity"/>
    <property type="evidence" value="ECO:0007669"/>
    <property type="project" value="UniProtKB-UniRule"/>
</dbReference>
<dbReference type="EMBL" id="SDMQ01000005">
    <property type="protein sequence ID" value="TBT85507.1"/>
    <property type="molecule type" value="Genomic_DNA"/>
</dbReference>
<evidence type="ECO:0000256" key="19">
    <source>
        <dbReference type="NCBIfam" id="TIGR02082"/>
    </source>
</evidence>
<evidence type="ECO:0000256" key="9">
    <source>
        <dbReference type="ARBA" id="ARBA00022605"/>
    </source>
</evidence>
<dbReference type="NCBIfam" id="TIGR02082">
    <property type="entry name" value="metH"/>
    <property type="match status" value="1"/>
</dbReference>
<feature type="binding site" description="axial binding residue" evidence="21">
    <location>
        <position position="715"/>
    </location>
    <ligand>
        <name>methylcob(III)alamin</name>
        <dbReference type="ChEBI" id="CHEBI:28115"/>
    </ligand>
    <ligandPart>
        <name>Co</name>
        <dbReference type="ChEBI" id="CHEBI:27638"/>
    </ligandPart>
</feature>
<evidence type="ECO:0000256" key="23">
    <source>
        <dbReference type="PROSITE-ProRule" id="PRU00333"/>
    </source>
</evidence>
<evidence type="ECO:0000256" key="20">
    <source>
        <dbReference type="PIRNR" id="PIRNR000381"/>
    </source>
</evidence>
<evidence type="ECO:0000256" key="14">
    <source>
        <dbReference type="ARBA" id="ARBA00022737"/>
    </source>
</evidence>
<dbReference type="SUPFAM" id="SSF52242">
    <property type="entry name" value="Cobalamin (vitamin B12)-binding domain"/>
    <property type="match status" value="1"/>
</dbReference>
<dbReference type="AlphaFoldDB" id="A0A4Q9KEN1"/>
<keyword evidence="15 20" id="KW-0862">Zinc</keyword>
<evidence type="ECO:0000256" key="15">
    <source>
        <dbReference type="ARBA" id="ARBA00022833"/>
    </source>
</evidence>
<keyword evidence="12 20" id="KW-0949">S-adenosyl-L-methionine</keyword>
<keyword evidence="10 20" id="KW-0846">Cobalamin</keyword>
<evidence type="ECO:0000256" key="4">
    <source>
        <dbReference type="ARBA" id="ARBA00005178"/>
    </source>
</evidence>
<feature type="binding site" evidence="21 23">
    <location>
        <position position="272"/>
    </location>
    <ligand>
        <name>Zn(2+)</name>
        <dbReference type="ChEBI" id="CHEBI:29105"/>
    </ligand>
</feature>
<evidence type="ECO:0000256" key="24">
    <source>
        <dbReference type="SAM" id="MobiDB-lite"/>
    </source>
</evidence>
<evidence type="ECO:0000256" key="16">
    <source>
        <dbReference type="ARBA" id="ARBA00023167"/>
    </source>
</evidence>
<dbReference type="PROSITE" id="PS51332">
    <property type="entry name" value="B12_BINDING"/>
    <property type="match status" value="1"/>
</dbReference>